<feature type="transmembrane region" description="Helical" evidence="12">
    <location>
        <begin position="274"/>
        <end position="293"/>
    </location>
</feature>
<dbReference type="Pfam" id="PF00153">
    <property type="entry name" value="Mito_carr"/>
    <property type="match status" value="3"/>
</dbReference>
<dbReference type="InterPro" id="IPR018108">
    <property type="entry name" value="MCP_transmembrane"/>
</dbReference>
<evidence type="ECO:0000256" key="3">
    <source>
        <dbReference type="ARBA" id="ARBA00022448"/>
    </source>
</evidence>
<evidence type="ECO:0000256" key="5">
    <source>
        <dbReference type="ARBA" id="ARBA00022737"/>
    </source>
</evidence>
<accession>A0A443R9A1</accession>
<dbReference type="PANTHER" id="PTHR45760">
    <property type="entry name" value="FI19922P1-RELATED"/>
    <property type="match status" value="1"/>
</dbReference>
<dbReference type="STRING" id="1965070.A0A443R9A1"/>
<keyword evidence="14" id="KW-1185">Reference proteome</keyword>
<comment type="caution">
    <text evidence="13">The sequence shown here is derived from an EMBL/GenBank/DDBJ whole genome shotgun (WGS) entry which is preliminary data.</text>
</comment>
<name>A0A443R9A1_9ACAR</name>
<feature type="repeat" description="Solcar" evidence="10">
    <location>
        <begin position="180"/>
        <end position="264"/>
    </location>
</feature>
<comment type="similarity">
    <text evidence="2 11">Belongs to the mitochondrial carrier (TC 2.A.29) family.</text>
</comment>
<sequence>MNSESNAERIARETITPMQQMISSCTGAIVTSIFVTPLDVVKIRIQAQQKEFLKNKCFLYCNGLMDHICYCNGNGNGANGMQKTYPPSALDLRSSKWFKRPVYFRGTMDGIYKIARTEGITSLWSGLPPTLYLKTHCKITISKFMFYFHRVMAIPATVVYFTTYDQLKDRLSSWFQLSNQPFWLPIVAGSSSRLFAATLISPLEMIRTKMQSKKLSYFEVGQAVKTLVKIEGKLALWRGLGPSLLRDVPFSAIYWTGYETIKARFQVKEPSFKFSFVAGAFSGTIAAIATLPFDVVKTHRQIELGEEMLKDKRSPAEKSQKRTLSIMKKIYVQRGVAGLFAGLSPRIIKVAPACAIMISTYECGKKFFRYYNTTRTQ</sequence>
<dbReference type="AlphaFoldDB" id="A0A443R9A1"/>
<evidence type="ECO:0000313" key="14">
    <source>
        <dbReference type="Proteomes" id="UP000285301"/>
    </source>
</evidence>
<evidence type="ECO:0000256" key="8">
    <source>
        <dbReference type="ARBA" id="ARBA00023128"/>
    </source>
</evidence>
<keyword evidence="6" id="KW-0999">Mitochondrion inner membrane</keyword>
<dbReference type="InterPro" id="IPR045315">
    <property type="entry name" value="Mtm1-like"/>
</dbReference>
<feature type="transmembrane region" description="Helical" evidence="12">
    <location>
        <begin position="182"/>
        <end position="203"/>
    </location>
</feature>
<feature type="transmembrane region" description="Helical" evidence="12">
    <location>
        <begin position="144"/>
        <end position="162"/>
    </location>
</feature>
<dbReference type="GO" id="GO:1990542">
    <property type="term" value="P:mitochondrial transmembrane transport"/>
    <property type="evidence" value="ECO:0007669"/>
    <property type="project" value="InterPro"/>
</dbReference>
<evidence type="ECO:0000256" key="10">
    <source>
        <dbReference type="PROSITE-ProRule" id="PRU00282"/>
    </source>
</evidence>
<proteinExistence type="inferred from homology"/>
<keyword evidence="9 10" id="KW-0472">Membrane</keyword>
<evidence type="ECO:0000256" key="9">
    <source>
        <dbReference type="ARBA" id="ARBA00023136"/>
    </source>
</evidence>
<keyword evidence="8" id="KW-0496">Mitochondrion</keyword>
<protein>
    <submittedName>
        <fullName evidence="13">Solute carrier family 25 member 40-like protein</fullName>
    </submittedName>
</protein>
<dbReference type="Gene3D" id="1.50.40.10">
    <property type="entry name" value="Mitochondrial carrier domain"/>
    <property type="match status" value="1"/>
</dbReference>
<dbReference type="GO" id="GO:0005743">
    <property type="term" value="C:mitochondrial inner membrane"/>
    <property type="evidence" value="ECO:0007669"/>
    <property type="project" value="UniProtKB-SubCell"/>
</dbReference>
<keyword evidence="3 11" id="KW-0813">Transport</keyword>
<keyword evidence="4 10" id="KW-0812">Transmembrane</keyword>
<evidence type="ECO:0000256" key="7">
    <source>
        <dbReference type="ARBA" id="ARBA00022989"/>
    </source>
</evidence>
<dbReference type="Proteomes" id="UP000285301">
    <property type="component" value="Unassembled WGS sequence"/>
</dbReference>
<dbReference type="OrthoDB" id="1747031at2759"/>
<feature type="repeat" description="Solcar" evidence="10">
    <location>
        <begin position="270"/>
        <end position="367"/>
    </location>
</feature>
<dbReference type="PANTHER" id="PTHR45760:SF2">
    <property type="entry name" value="FI19922P1-RELATED"/>
    <property type="match status" value="1"/>
</dbReference>
<keyword evidence="7 12" id="KW-1133">Transmembrane helix</keyword>
<dbReference type="PROSITE" id="PS50920">
    <property type="entry name" value="SOLCAR"/>
    <property type="match status" value="3"/>
</dbReference>
<reference evidence="13 14" key="1">
    <citation type="journal article" date="2018" name="Gigascience">
        <title>Genomes of trombidid mites reveal novel predicted allergens and laterally-transferred genes associated with secondary metabolism.</title>
        <authorList>
            <person name="Dong X."/>
            <person name="Chaisiri K."/>
            <person name="Xia D."/>
            <person name="Armstrong S.D."/>
            <person name="Fang Y."/>
            <person name="Donnelly M.J."/>
            <person name="Kadowaki T."/>
            <person name="McGarry J.W."/>
            <person name="Darby A.C."/>
            <person name="Makepeace B.L."/>
        </authorList>
    </citation>
    <scope>NUCLEOTIDE SEQUENCE [LARGE SCALE GENOMIC DNA]</scope>
    <source>
        <strain evidence="13">UoL-WK</strain>
    </source>
</reference>
<dbReference type="InterPro" id="IPR023395">
    <property type="entry name" value="MCP_dom_sf"/>
</dbReference>
<evidence type="ECO:0000256" key="11">
    <source>
        <dbReference type="RuleBase" id="RU000488"/>
    </source>
</evidence>
<comment type="subcellular location">
    <subcellularLocation>
        <location evidence="1">Mitochondrion inner membrane</location>
        <topology evidence="1">Multi-pass membrane protein</topology>
    </subcellularLocation>
</comment>
<evidence type="ECO:0000256" key="2">
    <source>
        <dbReference type="ARBA" id="ARBA00006375"/>
    </source>
</evidence>
<keyword evidence="5" id="KW-0677">Repeat</keyword>
<evidence type="ECO:0000256" key="4">
    <source>
        <dbReference type="ARBA" id="ARBA00022692"/>
    </source>
</evidence>
<feature type="repeat" description="Solcar" evidence="10">
    <location>
        <begin position="15"/>
        <end position="153"/>
    </location>
</feature>
<evidence type="ECO:0000313" key="13">
    <source>
        <dbReference type="EMBL" id="RWS11838.1"/>
    </source>
</evidence>
<evidence type="ECO:0000256" key="1">
    <source>
        <dbReference type="ARBA" id="ARBA00004448"/>
    </source>
</evidence>
<evidence type="ECO:0000256" key="6">
    <source>
        <dbReference type="ARBA" id="ARBA00022792"/>
    </source>
</evidence>
<organism evidence="13 14">
    <name type="scientific">Dinothrombium tinctorium</name>
    <dbReference type="NCBI Taxonomy" id="1965070"/>
    <lineage>
        <taxon>Eukaryota</taxon>
        <taxon>Metazoa</taxon>
        <taxon>Ecdysozoa</taxon>
        <taxon>Arthropoda</taxon>
        <taxon>Chelicerata</taxon>
        <taxon>Arachnida</taxon>
        <taxon>Acari</taxon>
        <taxon>Acariformes</taxon>
        <taxon>Trombidiformes</taxon>
        <taxon>Prostigmata</taxon>
        <taxon>Anystina</taxon>
        <taxon>Parasitengona</taxon>
        <taxon>Trombidioidea</taxon>
        <taxon>Trombidiidae</taxon>
        <taxon>Dinothrombium</taxon>
    </lineage>
</organism>
<gene>
    <name evidence="13" type="ORF">B4U79_00730</name>
</gene>
<dbReference type="SUPFAM" id="SSF103506">
    <property type="entry name" value="Mitochondrial carrier"/>
    <property type="match status" value="1"/>
</dbReference>
<evidence type="ECO:0000256" key="12">
    <source>
        <dbReference type="SAM" id="Phobius"/>
    </source>
</evidence>
<dbReference type="EMBL" id="NCKU01001550">
    <property type="protein sequence ID" value="RWS11838.1"/>
    <property type="molecule type" value="Genomic_DNA"/>
</dbReference>